<dbReference type="WBParaSite" id="ACRNAN_Path_262.g974.t1">
    <property type="protein sequence ID" value="ACRNAN_Path_262.g974.t1"/>
    <property type="gene ID" value="ACRNAN_Path_262.g974"/>
</dbReference>
<dbReference type="SMART" id="SM00034">
    <property type="entry name" value="CLECT"/>
    <property type="match status" value="1"/>
</dbReference>
<dbReference type="CDD" id="cd00037">
    <property type="entry name" value="CLECT"/>
    <property type="match status" value="1"/>
</dbReference>
<dbReference type="InterPro" id="IPR001304">
    <property type="entry name" value="C-type_lectin-like"/>
</dbReference>
<dbReference type="AlphaFoldDB" id="A0A914C5F7"/>
<dbReference type="Proteomes" id="UP000887540">
    <property type="component" value="Unplaced"/>
</dbReference>
<dbReference type="SUPFAM" id="SSF56436">
    <property type="entry name" value="C-type lectin-like"/>
    <property type="match status" value="1"/>
</dbReference>
<protein>
    <submittedName>
        <fullName evidence="3">C-type lectin domain-containing protein</fullName>
    </submittedName>
</protein>
<proteinExistence type="predicted"/>
<evidence type="ECO:0000259" key="1">
    <source>
        <dbReference type="PROSITE" id="PS50041"/>
    </source>
</evidence>
<name>A0A914C5F7_9BILA</name>
<evidence type="ECO:0000313" key="2">
    <source>
        <dbReference type="Proteomes" id="UP000887540"/>
    </source>
</evidence>
<sequence length="196" mass="22192">MTKFFSDYYIGYNGINVYKASFCCVEFENVNTTHIPPITTSHTPSTTTIRDCKKKPCPNANWTQSTVDPCICYLLINGPNYWDSYLCYQFQPSSKLTSIDSVFENSELVGLARNQTPACAKLFIGLESVPGPNGSRIHIWNNGDPSTYRNWEKGYPVNITNDINTHDCVVLNQADGKWTNEDCETQRCVICEYVKP</sequence>
<reference evidence="3" key="1">
    <citation type="submission" date="2022-11" db="UniProtKB">
        <authorList>
            <consortium name="WormBaseParasite"/>
        </authorList>
    </citation>
    <scope>IDENTIFICATION</scope>
</reference>
<dbReference type="Pfam" id="PF00059">
    <property type="entry name" value="Lectin_C"/>
    <property type="match status" value="1"/>
</dbReference>
<keyword evidence="2" id="KW-1185">Reference proteome</keyword>
<dbReference type="InterPro" id="IPR016186">
    <property type="entry name" value="C-type_lectin-like/link_sf"/>
</dbReference>
<dbReference type="PROSITE" id="PS50041">
    <property type="entry name" value="C_TYPE_LECTIN_2"/>
    <property type="match status" value="1"/>
</dbReference>
<organism evidence="2 3">
    <name type="scientific">Acrobeloides nanus</name>
    <dbReference type="NCBI Taxonomy" id="290746"/>
    <lineage>
        <taxon>Eukaryota</taxon>
        <taxon>Metazoa</taxon>
        <taxon>Ecdysozoa</taxon>
        <taxon>Nematoda</taxon>
        <taxon>Chromadorea</taxon>
        <taxon>Rhabditida</taxon>
        <taxon>Tylenchina</taxon>
        <taxon>Cephalobomorpha</taxon>
        <taxon>Cephaloboidea</taxon>
        <taxon>Cephalobidae</taxon>
        <taxon>Acrobeloides</taxon>
    </lineage>
</organism>
<dbReference type="InterPro" id="IPR016187">
    <property type="entry name" value="CTDL_fold"/>
</dbReference>
<accession>A0A914C5F7</accession>
<evidence type="ECO:0000313" key="3">
    <source>
        <dbReference type="WBParaSite" id="ACRNAN_Path_262.g974.t1"/>
    </source>
</evidence>
<dbReference type="Gene3D" id="3.10.100.10">
    <property type="entry name" value="Mannose-Binding Protein A, subunit A"/>
    <property type="match status" value="1"/>
</dbReference>
<feature type="domain" description="C-type lectin" evidence="1">
    <location>
        <begin position="72"/>
        <end position="192"/>
    </location>
</feature>